<organism evidence="2">
    <name type="scientific">marine metagenome</name>
    <dbReference type="NCBI Taxonomy" id="408172"/>
    <lineage>
        <taxon>unclassified sequences</taxon>
        <taxon>metagenomes</taxon>
        <taxon>ecological metagenomes</taxon>
    </lineage>
</organism>
<sequence length="115" mass="12846">GYMSNPWKFLKNSDLFVLSSLWEGFGNVIVEAMYLGVPVVSSDCESGPSEILNGGELGHLFKVGDDVELSEIITSSLSEKERYLDIVNSAQRKSEEYSIETITEQYETVFRGIIL</sequence>
<dbReference type="SUPFAM" id="SSF53756">
    <property type="entry name" value="UDP-Glycosyltransferase/glycogen phosphorylase"/>
    <property type="match status" value="1"/>
</dbReference>
<reference evidence="2" key="1">
    <citation type="submission" date="2018-05" db="EMBL/GenBank/DDBJ databases">
        <authorList>
            <person name="Lanie J.A."/>
            <person name="Ng W.-L."/>
            <person name="Kazmierczak K.M."/>
            <person name="Andrzejewski T.M."/>
            <person name="Davidsen T.M."/>
            <person name="Wayne K.J."/>
            <person name="Tettelin H."/>
            <person name="Glass J.I."/>
            <person name="Rusch D."/>
            <person name="Podicherti R."/>
            <person name="Tsui H.-C.T."/>
            <person name="Winkler M.E."/>
        </authorList>
    </citation>
    <scope>NUCLEOTIDE SEQUENCE</scope>
</reference>
<name>A0A382UA97_9ZZZZ</name>
<dbReference type="AlphaFoldDB" id="A0A382UA97"/>
<dbReference type="Gene3D" id="3.40.50.2000">
    <property type="entry name" value="Glycogen Phosphorylase B"/>
    <property type="match status" value="2"/>
</dbReference>
<dbReference type="Pfam" id="PF00534">
    <property type="entry name" value="Glycos_transf_1"/>
    <property type="match status" value="1"/>
</dbReference>
<protein>
    <recommendedName>
        <fullName evidence="1">Glycosyl transferase family 1 domain-containing protein</fullName>
    </recommendedName>
</protein>
<accession>A0A382UA97</accession>
<feature type="domain" description="Glycosyl transferase family 1" evidence="1">
    <location>
        <begin position="2"/>
        <end position="92"/>
    </location>
</feature>
<dbReference type="EMBL" id="UINC01142461">
    <property type="protein sequence ID" value="SVD30805.1"/>
    <property type="molecule type" value="Genomic_DNA"/>
</dbReference>
<gene>
    <name evidence="2" type="ORF">METZ01_LOCUS383659</name>
</gene>
<feature type="non-terminal residue" evidence="2">
    <location>
        <position position="1"/>
    </location>
</feature>
<dbReference type="PANTHER" id="PTHR12526:SF630">
    <property type="entry name" value="GLYCOSYLTRANSFERASE"/>
    <property type="match status" value="1"/>
</dbReference>
<evidence type="ECO:0000313" key="2">
    <source>
        <dbReference type="EMBL" id="SVD30805.1"/>
    </source>
</evidence>
<dbReference type="GO" id="GO:0016757">
    <property type="term" value="F:glycosyltransferase activity"/>
    <property type="evidence" value="ECO:0007669"/>
    <property type="project" value="InterPro"/>
</dbReference>
<evidence type="ECO:0000259" key="1">
    <source>
        <dbReference type="Pfam" id="PF00534"/>
    </source>
</evidence>
<proteinExistence type="predicted"/>
<dbReference type="PANTHER" id="PTHR12526">
    <property type="entry name" value="GLYCOSYLTRANSFERASE"/>
    <property type="match status" value="1"/>
</dbReference>
<dbReference type="InterPro" id="IPR001296">
    <property type="entry name" value="Glyco_trans_1"/>
</dbReference>